<feature type="disulfide bond" evidence="1">
    <location>
        <begin position="53"/>
        <end position="71"/>
    </location>
</feature>
<name>A0A6P8Q2N9_GEOSA</name>
<evidence type="ECO:0000256" key="4">
    <source>
        <dbReference type="SAM" id="SignalP"/>
    </source>
</evidence>
<sequence>MARPASNLVLLTLFSAAALEPRQFPAPYRPLGGTCNTSAHEYVHEGKRCCTKCPPGEYAADRCTETRNTICRACPINSFNPMWHTHFACIPCTPKCKGDLVEKQPCGPKSPRICQCKPGYRCQNPTTYPKTCQQCLWINSSTKDQNTLTFQPTSSPPLTSCAELRVFNSTSGECITTKHCLHPGTTIVDKACEQQKSWNLLVPQAMLVLLLLSVLTLLVAAVFFHRGKVKVPCLKKVFQSCSHFSEGNENHLKDAFALHHPLCDWTGSDASDPLPLTPEELLQSPAESNRSTENAQQVNMTAKSDGVLGSLHIYNPSTVFIGYITTSANSGPLLEEDNSEDGLKYPKQEENLSVKEESSTPQQEMQQKSLFPIQEESQQSQEH</sequence>
<dbReference type="GO" id="GO:0006955">
    <property type="term" value="P:immune response"/>
    <property type="evidence" value="ECO:0007669"/>
    <property type="project" value="InterPro"/>
</dbReference>
<dbReference type="PANTHER" id="PTHR47607:SF1">
    <property type="entry name" value="TUMOR NECROSIS FACTOR RECEPTOR SUPERFAMILY MEMBER 3"/>
    <property type="match status" value="1"/>
</dbReference>
<feature type="repeat" description="TNFR-Cys" evidence="1">
    <location>
        <begin position="34"/>
        <end position="71"/>
    </location>
</feature>
<dbReference type="AlphaFoldDB" id="A0A6P8Q2N9"/>
<feature type="disulfide bond" evidence="1">
    <location>
        <begin position="50"/>
        <end position="63"/>
    </location>
</feature>
<evidence type="ECO:0000256" key="2">
    <source>
        <dbReference type="SAM" id="MobiDB-lite"/>
    </source>
</evidence>
<evidence type="ECO:0000256" key="1">
    <source>
        <dbReference type="PROSITE-ProRule" id="PRU00206"/>
    </source>
</evidence>
<keyword evidence="3" id="KW-1133">Transmembrane helix</keyword>
<feature type="chain" id="PRO_5027879251" evidence="4">
    <location>
        <begin position="19"/>
        <end position="383"/>
    </location>
</feature>
<dbReference type="SUPFAM" id="SSF57586">
    <property type="entry name" value="TNF receptor-like"/>
    <property type="match status" value="2"/>
</dbReference>
<dbReference type="PANTHER" id="PTHR47607">
    <property type="entry name" value="TUMOR NECROSIS FACTOR RECEPTOR SUBFAMILY MEMBER 3"/>
    <property type="match status" value="1"/>
</dbReference>
<feature type="domain" description="TNFR-Cys" evidence="5">
    <location>
        <begin position="34"/>
        <end position="71"/>
    </location>
</feature>
<feature type="region of interest" description="Disordered" evidence="2">
    <location>
        <begin position="332"/>
        <end position="383"/>
    </location>
</feature>
<feature type="signal peptide" evidence="4">
    <location>
        <begin position="1"/>
        <end position="18"/>
    </location>
</feature>
<dbReference type="OrthoDB" id="9450607at2759"/>
<keyword evidence="4" id="KW-0732">Signal</keyword>
<dbReference type="Gene3D" id="2.10.50.10">
    <property type="entry name" value="Tumor Necrosis Factor Receptor, subunit A, domain 2"/>
    <property type="match status" value="1"/>
</dbReference>
<dbReference type="InterPro" id="IPR017349">
    <property type="entry name" value="TNFR_3_LTBR"/>
</dbReference>
<dbReference type="SMART" id="SM00208">
    <property type="entry name" value="TNFR"/>
    <property type="match status" value="2"/>
</dbReference>
<evidence type="ECO:0000256" key="3">
    <source>
        <dbReference type="SAM" id="Phobius"/>
    </source>
</evidence>
<dbReference type="GeneID" id="117350834"/>
<dbReference type="PROSITE" id="PS50050">
    <property type="entry name" value="TNFR_NGFR_2"/>
    <property type="match status" value="1"/>
</dbReference>
<dbReference type="RefSeq" id="XP_033781378.1">
    <property type="nucleotide sequence ID" value="XM_033925487.1"/>
</dbReference>
<dbReference type="KEGG" id="gsh:117350834"/>
<dbReference type="PROSITE" id="PS00652">
    <property type="entry name" value="TNFR_NGFR_1"/>
    <property type="match status" value="2"/>
</dbReference>
<keyword evidence="6" id="KW-1185">Reference proteome</keyword>
<keyword evidence="1" id="KW-1015">Disulfide bond</keyword>
<gene>
    <name evidence="7" type="primary">LOC117350834</name>
</gene>
<dbReference type="InParanoid" id="A0A6P8Q2N9"/>
<feature type="compositionally biased region" description="Polar residues" evidence="2">
    <location>
        <begin position="359"/>
        <end position="383"/>
    </location>
</feature>
<dbReference type="GO" id="GO:0043123">
    <property type="term" value="P:positive regulation of canonical NF-kappaB signal transduction"/>
    <property type="evidence" value="ECO:0007669"/>
    <property type="project" value="InterPro"/>
</dbReference>
<comment type="caution">
    <text evidence="1">Lacks conserved residue(s) required for the propagation of feature annotation.</text>
</comment>
<dbReference type="GO" id="GO:0048534">
    <property type="term" value="P:hematopoietic or lymphoid organ development"/>
    <property type="evidence" value="ECO:0007669"/>
    <property type="project" value="InterPro"/>
</dbReference>
<keyword evidence="3" id="KW-0472">Membrane</keyword>
<feature type="transmembrane region" description="Helical" evidence="3">
    <location>
        <begin position="201"/>
        <end position="224"/>
    </location>
</feature>
<protein>
    <submittedName>
        <fullName evidence="7">Tumor necrosis factor receptor superfamily member 3-like</fullName>
    </submittedName>
</protein>
<dbReference type="Pfam" id="PF00020">
    <property type="entry name" value="TNFR_c6"/>
    <property type="match status" value="2"/>
</dbReference>
<proteinExistence type="predicted"/>
<organism evidence="6 7">
    <name type="scientific">Geotrypetes seraphini</name>
    <name type="common">Gaboon caecilian</name>
    <name type="synonym">Caecilia seraphini</name>
    <dbReference type="NCBI Taxonomy" id="260995"/>
    <lineage>
        <taxon>Eukaryota</taxon>
        <taxon>Metazoa</taxon>
        <taxon>Chordata</taxon>
        <taxon>Craniata</taxon>
        <taxon>Vertebrata</taxon>
        <taxon>Euteleostomi</taxon>
        <taxon>Amphibia</taxon>
        <taxon>Gymnophiona</taxon>
        <taxon>Geotrypetes</taxon>
    </lineage>
</organism>
<reference evidence="7" key="1">
    <citation type="submission" date="2025-08" db="UniProtKB">
        <authorList>
            <consortium name="RefSeq"/>
        </authorList>
    </citation>
    <scope>IDENTIFICATION</scope>
</reference>
<evidence type="ECO:0000259" key="5">
    <source>
        <dbReference type="PROSITE" id="PS50050"/>
    </source>
</evidence>
<keyword evidence="3" id="KW-0812">Transmembrane</keyword>
<evidence type="ECO:0000313" key="7">
    <source>
        <dbReference type="RefSeq" id="XP_033781378.1"/>
    </source>
</evidence>
<dbReference type="Proteomes" id="UP000515159">
    <property type="component" value="Chromosome 16"/>
</dbReference>
<evidence type="ECO:0000313" key="6">
    <source>
        <dbReference type="Proteomes" id="UP000515159"/>
    </source>
</evidence>
<feature type="compositionally biased region" description="Basic and acidic residues" evidence="2">
    <location>
        <begin position="341"/>
        <end position="358"/>
    </location>
</feature>
<dbReference type="InterPro" id="IPR001368">
    <property type="entry name" value="TNFR/NGFR_Cys_rich_reg"/>
</dbReference>
<accession>A0A6P8Q2N9</accession>